<evidence type="ECO:0000313" key="3">
    <source>
        <dbReference type="EMBL" id="MCG4747214.1"/>
    </source>
</evidence>
<dbReference type="Gene3D" id="2.30.30.40">
    <property type="entry name" value="SH3 Domains"/>
    <property type="match status" value="2"/>
</dbReference>
<keyword evidence="1" id="KW-0732">Signal</keyword>
<proteinExistence type="predicted"/>
<feature type="domain" description="SH3b" evidence="2">
    <location>
        <begin position="88"/>
        <end position="152"/>
    </location>
</feature>
<protein>
    <submittedName>
        <fullName evidence="3">SH3 domain-containing protein</fullName>
    </submittedName>
</protein>
<dbReference type="EMBL" id="JAKNGE010000022">
    <property type="protein sequence ID" value="MCG4747214.1"/>
    <property type="molecule type" value="Genomic_DNA"/>
</dbReference>
<name>A0AAW5BWK7_9FIRM</name>
<dbReference type="InterPro" id="IPR003646">
    <property type="entry name" value="SH3-like_bac-type"/>
</dbReference>
<dbReference type="Gene3D" id="1.10.10.2520">
    <property type="entry name" value="Cell wall hydrolase SleB, domain 1"/>
    <property type="match status" value="1"/>
</dbReference>
<dbReference type="Proteomes" id="UP001299608">
    <property type="component" value="Unassembled WGS sequence"/>
</dbReference>
<dbReference type="RefSeq" id="WP_235844991.1">
    <property type="nucleotide sequence ID" value="NZ_JAAITT010000024.1"/>
</dbReference>
<gene>
    <name evidence="3" type="ORF">L0N08_17460</name>
</gene>
<dbReference type="PANTHER" id="PTHR34408:SF1">
    <property type="entry name" value="GLYCOSYL HYDROLASE FAMILY 19 DOMAIN-CONTAINING PROTEIN HI_1415"/>
    <property type="match status" value="1"/>
</dbReference>
<dbReference type="AlphaFoldDB" id="A0AAW5BWK7"/>
<feature type="domain" description="SH3b" evidence="2">
    <location>
        <begin position="163"/>
        <end position="226"/>
    </location>
</feature>
<dbReference type="InterPro" id="IPR011105">
    <property type="entry name" value="Cell_wall_hydrolase_SleB"/>
</dbReference>
<dbReference type="Pfam" id="PF08239">
    <property type="entry name" value="SH3_3"/>
    <property type="match status" value="2"/>
</dbReference>
<comment type="caution">
    <text evidence="3">The sequence shown here is derived from an EMBL/GenBank/DDBJ whole genome shotgun (WGS) entry which is preliminary data.</text>
</comment>
<dbReference type="InterPro" id="IPR042047">
    <property type="entry name" value="SleB_dom1"/>
</dbReference>
<evidence type="ECO:0000256" key="1">
    <source>
        <dbReference type="SAM" id="SignalP"/>
    </source>
</evidence>
<feature type="signal peptide" evidence="1">
    <location>
        <begin position="1"/>
        <end position="30"/>
    </location>
</feature>
<dbReference type="PANTHER" id="PTHR34408">
    <property type="entry name" value="FAMILY PROTEIN, PUTATIVE-RELATED"/>
    <property type="match status" value="1"/>
</dbReference>
<dbReference type="InterPro" id="IPR052354">
    <property type="entry name" value="Cell_Wall_Dynamics_Protein"/>
</dbReference>
<dbReference type="SMART" id="SM00287">
    <property type="entry name" value="SH3b"/>
    <property type="match status" value="2"/>
</dbReference>
<evidence type="ECO:0000313" key="4">
    <source>
        <dbReference type="Proteomes" id="UP001299608"/>
    </source>
</evidence>
<dbReference type="PROSITE" id="PS51781">
    <property type="entry name" value="SH3B"/>
    <property type="match status" value="2"/>
</dbReference>
<organism evidence="3 4">
    <name type="scientific">Enterocloster aldenensis</name>
    <dbReference type="NCBI Taxonomy" id="358742"/>
    <lineage>
        <taxon>Bacteria</taxon>
        <taxon>Bacillati</taxon>
        <taxon>Bacillota</taxon>
        <taxon>Clostridia</taxon>
        <taxon>Lachnospirales</taxon>
        <taxon>Lachnospiraceae</taxon>
        <taxon>Enterocloster</taxon>
    </lineage>
</organism>
<dbReference type="GO" id="GO:0016787">
    <property type="term" value="F:hydrolase activity"/>
    <property type="evidence" value="ECO:0007669"/>
    <property type="project" value="InterPro"/>
</dbReference>
<accession>A0AAW5BWK7</accession>
<sequence length="382" mass="41063">MHKHTDWKWTSLAMAAIITALGISLPGAHTQGTSPQTFPQVPIQGIRTPGITAQGSGISPAVTDAAVPKASIRTKQVPVTHAPAASEYDNMVVANVTDVLNLRAKPSLEGKIIGKCYRGAGGTVLEKKDGWTKIRSGGLEGWLNNDYLVFGQDIKPLAKELGLFTAKVTTQTLNVREEPTTESTIIGLAAGDDYYPVLEEKDGWAKIQLASDTSGYVSTDYTKISVTPGKAVSIEAELEALKESEKEKTKKKSEEKPKYVINATEDEIYLMASCVMMEAGGYSYDGQLAVASTIVNRVKSGRWGSSITDVIYAQGQFPGASSGLLDKYLTKGPSSSALKATRAALEGTNHIGDYLFFNSTKNADYASYSDYTVVDGNCFYKK</sequence>
<dbReference type="Pfam" id="PF07486">
    <property type="entry name" value="Hydrolase_2"/>
    <property type="match status" value="1"/>
</dbReference>
<feature type="chain" id="PRO_5043464709" evidence="1">
    <location>
        <begin position="31"/>
        <end position="382"/>
    </location>
</feature>
<evidence type="ECO:0000259" key="2">
    <source>
        <dbReference type="PROSITE" id="PS51781"/>
    </source>
</evidence>
<reference evidence="3" key="1">
    <citation type="submission" date="2022-01" db="EMBL/GenBank/DDBJ databases">
        <title>Collection of gut derived symbiotic bacterial strains cultured from healthy donors.</title>
        <authorList>
            <person name="Lin H."/>
            <person name="Kohout C."/>
            <person name="Waligurski E."/>
            <person name="Pamer E.G."/>
        </authorList>
    </citation>
    <scope>NUCLEOTIDE SEQUENCE</scope>
    <source>
        <strain evidence="3">DFI.6.55</strain>
    </source>
</reference>